<evidence type="ECO:0000256" key="3">
    <source>
        <dbReference type="ARBA" id="ARBA00035112"/>
    </source>
</evidence>
<comment type="pathway">
    <text evidence="1">Mycotoxin biosynthesis.</text>
</comment>
<dbReference type="InParanoid" id="A0A165UX76"/>
<evidence type="ECO:0008006" key="6">
    <source>
        <dbReference type="Google" id="ProtNLM"/>
    </source>
</evidence>
<dbReference type="PANTHER" id="PTHR33365">
    <property type="entry name" value="YALI0B05434P"/>
    <property type="match status" value="1"/>
</dbReference>
<protein>
    <recommendedName>
        <fullName evidence="6">Oxidase ustYa</fullName>
    </recommendedName>
</protein>
<reference evidence="4 5" key="1">
    <citation type="journal article" date="2016" name="Mol. Biol. Evol.">
        <title>Comparative Genomics of Early-Diverging Mushroom-Forming Fungi Provides Insights into the Origins of Lignocellulose Decay Capabilities.</title>
        <authorList>
            <person name="Nagy L.G."/>
            <person name="Riley R."/>
            <person name="Tritt A."/>
            <person name="Adam C."/>
            <person name="Daum C."/>
            <person name="Floudas D."/>
            <person name="Sun H."/>
            <person name="Yadav J.S."/>
            <person name="Pangilinan J."/>
            <person name="Larsson K.H."/>
            <person name="Matsuura K."/>
            <person name="Barry K."/>
            <person name="Labutti K."/>
            <person name="Kuo R."/>
            <person name="Ohm R.A."/>
            <person name="Bhattacharya S.S."/>
            <person name="Shirouzu T."/>
            <person name="Yoshinaga Y."/>
            <person name="Martin F.M."/>
            <person name="Grigoriev I.V."/>
            <person name="Hibbett D.S."/>
        </authorList>
    </citation>
    <scope>NUCLEOTIDE SEQUENCE [LARGE SCALE GENOMIC DNA]</scope>
    <source>
        <strain evidence="4 5">HHB14362 ss-1</strain>
    </source>
</reference>
<comment type="similarity">
    <text evidence="3">Belongs to the ustYa family.</text>
</comment>
<dbReference type="InterPro" id="IPR021765">
    <property type="entry name" value="UstYa-like"/>
</dbReference>
<evidence type="ECO:0000313" key="5">
    <source>
        <dbReference type="Proteomes" id="UP000076761"/>
    </source>
</evidence>
<dbReference type="STRING" id="1314782.A0A165UX76"/>
<gene>
    <name evidence="4" type="ORF">NEOLEDRAFT_1058041</name>
</gene>
<dbReference type="OrthoDB" id="3687641at2759"/>
<dbReference type="Pfam" id="PF11807">
    <property type="entry name" value="UstYa"/>
    <property type="match status" value="1"/>
</dbReference>
<dbReference type="Proteomes" id="UP000076761">
    <property type="component" value="Unassembled WGS sequence"/>
</dbReference>
<accession>A0A165UX76</accession>
<dbReference type="GO" id="GO:0043386">
    <property type="term" value="P:mycotoxin biosynthetic process"/>
    <property type="evidence" value="ECO:0007669"/>
    <property type="project" value="InterPro"/>
</dbReference>
<sequence length="141" mass="16609">TFEESVHYPFTTNSTAKDEWWSFIPETHQGFLRLGPEKRVFAVAMFHELHCISTFYGALSAQRQSATTDYHVQHCLNYLRQLFLCSADMTLEPYDFVARDYTLQRVGTSRVCRDWSVIYGEANRLHEDWIRFKRSNGTWIG</sequence>
<dbReference type="PANTHER" id="PTHR33365:SF11">
    <property type="entry name" value="TAT PATHWAY SIGNAL SEQUENCE"/>
    <property type="match status" value="1"/>
</dbReference>
<dbReference type="EMBL" id="KV425556">
    <property type="protein sequence ID" value="KZT28832.1"/>
    <property type="molecule type" value="Genomic_DNA"/>
</dbReference>
<dbReference type="GO" id="GO:0016491">
    <property type="term" value="F:oxidoreductase activity"/>
    <property type="evidence" value="ECO:0007669"/>
    <property type="project" value="UniProtKB-KW"/>
</dbReference>
<dbReference type="AlphaFoldDB" id="A0A165UX76"/>
<feature type="non-terminal residue" evidence="4">
    <location>
        <position position="1"/>
    </location>
</feature>
<keyword evidence="5" id="KW-1185">Reference proteome</keyword>
<name>A0A165UX76_9AGAM</name>
<evidence type="ECO:0000313" key="4">
    <source>
        <dbReference type="EMBL" id="KZT28832.1"/>
    </source>
</evidence>
<organism evidence="4 5">
    <name type="scientific">Neolentinus lepideus HHB14362 ss-1</name>
    <dbReference type="NCBI Taxonomy" id="1314782"/>
    <lineage>
        <taxon>Eukaryota</taxon>
        <taxon>Fungi</taxon>
        <taxon>Dikarya</taxon>
        <taxon>Basidiomycota</taxon>
        <taxon>Agaricomycotina</taxon>
        <taxon>Agaricomycetes</taxon>
        <taxon>Gloeophyllales</taxon>
        <taxon>Gloeophyllaceae</taxon>
        <taxon>Neolentinus</taxon>
    </lineage>
</organism>
<proteinExistence type="inferred from homology"/>
<evidence type="ECO:0000256" key="2">
    <source>
        <dbReference type="ARBA" id="ARBA00023002"/>
    </source>
</evidence>
<keyword evidence="2" id="KW-0560">Oxidoreductase</keyword>
<evidence type="ECO:0000256" key="1">
    <source>
        <dbReference type="ARBA" id="ARBA00004685"/>
    </source>
</evidence>